<dbReference type="InterPro" id="IPR020550">
    <property type="entry name" value="Inositol_monophosphatase_CS"/>
</dbReference>
<feature type="binding site" evidence="9">
    <location>
        <position position="88"/>
    </location>
    <ligand>
        <name>Mg(2+)</name>
        <dbReference type="ChEBI" id="CHEBI:18420"/>
        <label>1</label>
        <note>catalytic</note>
    </ligand>
</feature>
<dbReference type="InterPro" id="IPR033942">
    <property type="entry name" value="IMPase"/>
</dbReference>
<evidence type="ECO:0000256" key="6">
    <source>
        <dbReference type="ARBA" id="ARBA00022723"/>
    </source>
</evidence>
<dbReference type="SUPFAM" id="SSF56655">
    <property type="entry name" value="Carbohydrate phosphatase"/>
    <property type="match status" value="1"/>
</dbReference>
<evidence type="ECO:0000256" key="10">
    <source>
        <dbReference type="RuleBase" id="RU364068"/>
    </source>
</evidence>
<evidence type="ECO:0000256" key="1">
    <source>
        <dbReference type="ARBA" id="ARBA00001033"/>
    </source>
</evidence>
<feature type="binding site" evidence="9">
    <location>
        <position position="215"/>
    </location>
    <ligand>
        <name>Mg(2+)</name>
        <dbReference type="ChEBI" id="CHEBI:18420"/>
        <label>1</label>
        <note>catalytic</note>
    </ligand>
</feature>
<dbReference type="InterPro" id="IPR022337">
    <property type="entry name" value="Inositol_monophosphatase_SuhB"/>
</dbReference>
<dbReference type="Proteomes" id="UP000198994">
    <property type="component" value="Unassembled WGS sequence"/>
</dbReference>
<evidence type="ECO:0000256" key="7">
    <source>
        <dbReference type="ARBA" id="ARBA00022801"/>
    </source>
</evidence>
<evidence type="ECO:0000256" key="3">
    <source>
        <dbReference type="ARBA" id="ARBA00009759"/>
    </source>
</evidence>
<dbReference type="PANTHER" id="PTHR20854">
    <property type="entry name" value="INOSITOL MONOPHOSPHATASE"/>
    <property type="match status" value="1"/>
</dbReference>
<organism evidence="11 12">
    <name type="scientific">Salipiger thiooxidans</name>
    <dbReference type="NCBI Taxonomy" id="282683"/>
    <lineage>
        <taxon>Bacteria</taxon>
        <taxon>Pseudomonadati</taxon>
        <taxon>Pseudomonadota</taxon>
        <taxon>Alphaproteobacteria</taxon>
        <taxon>Rhodobacterales</taxon>
        <taxon>Roseobacteraceae</taxon>
        <taxon>Salipiger</taxon>
    </lineage>
</organism>
<dbReference type="PRINTS" id="PR00377">
    <property type="entry name" value="IMPHPHTASES"/>
</dbReference>
<evidence type="ECO:0000256" key="5">
    <source>
        <dbReference type="ARBA" id="ARBA00019784"/>
    </source>
</evidence>
<keyword evidence="6 9" id="KW-0479">Metal-binding</keyword>
<dbReference type="GO" id="GO:0046854">
    <property type="term" value="P:phosphatidylinositol phosphate biosynthetic process"/>
    <property type="evidence" value="ECO:0007669"/>
    <property type="project" value="InterPro"/>
</dbReference>
<keyword evidence="7 10" id="KW-0378">Hydrolase</keyword>
<dbReference type="GO" id="GO:0006020">
    <property type="term" value="P:inositol metabolic process"/>
    <property type="evidence" value="ECO:0007669"/>
    <property type="project" value="TreeGrafter"/>
</dbReference>
<dbReference type="Gene3D" id="3.30.540.10">
    <property type="entry name" value="Fructose-1,6-Bisphosphatase, subunit A, domain 1"/>
    <property type="match status" value="1"/>
</dbReference>
<dbReference type="InterPro" id="IPR000760">
    <property type="entry name" value="Inositol_monophosphatase-like"/>
</dbReference>
<dbReference type="PROSITE" id="PS00630">
    <property type="entry name" value="IMP_2"/>
    <property type="match status" value="1"/>
</dbReference>
<reference evidence="12" key="1">
    <citation type="submission" date="2016-10" db="EMBL/GenBank/DDBJ databases">
        <authorList>
            <person name="Varghese N."/>
            <person name="Submissions S."/>
        </authorList>
    </citation>
    <scope>NUCLEOTIDE SEQUENCE [LARGE SCALE GENOMIC DNA]</scope>
    <source>
        <strain evidence="12">DSM 10146</strain>
    </source>
</reference>
<evidence type="ECO:0000256" key="9">
    <source>
        <dbReference type="PIRSR" id="PIRSR600760-2"/>
    </source>
</evidence>
<dbReference type="Gene3D" id="3.40.190.80">
    <property type="match status" value="1"/>
</dbReference>
<comment type="cofactor">
    <cofactor evidence="2 9 10">
        <name>Mg(2+)</name>
        <dbReference type="ChEBI" id="CHEBI:18420"/>
    </cofactor>
</comment>
<keyword evidence="8 9" id="KW-0460">Magnesium</keyword>
<dbReference type="CDD" id="cd01639">
    <property type="entry name" value="IMPase"/>
    <property type="match status" value="1"/>
</dbReference>
<accession>A0A1G7BW89</accession>
<dbReference type="OrthoDB" id="9785695at2"/>
<evidence type="ECO:0000313" key="12">
    <source>
        <dbReference type="Proteomes" id="UP000198994"/>
    </source>
</evidence>
<name>A0A1G7BW89_9RHOB</name>
<dbReference type="PRINTS" id="PR01959">
    <property type="entry name" value="SBIMPHPHTASE"/>
</dbReference>
<dbReference type="Pfam" id="PF00459">
    <property type="entry name" value="Inositol_P"/>
    <property type="match status" value="1"/>
</dbReference>
<feature type="binding site" evidence="9">
    <location>
        <position position="89"/>
    </location>
    <ligand>
        <name>Mg(2+)</name>
        <dbReference type="ChEBI" id="CHEBI:18420"/>
        <label>1</label>
        <note>catalytic</note>
    </ligand>
</feature>
<dbReference type="STRING" id="282683.SAMN04488105_102423"/>
<keyword evidence="12" id="KW-1185">Reference proteome</keyword>
<evidence type="ECO:0000256" key="4">
    <source>
        <dbReference type="ARBA" id="ARBA00013106"/>
    </source>
</evidence>
<dbReference type="EC" id="3.1.3.25" evidence="4 10"/>
<evidence type="ECO:0000256" key="2">
    <source>
        <dbReference type="ARBA" id="ARBA00001946"/>
    </source>
</evidence>
<dbReference type="RefSeq" id="WP_008884913.1">
    <property type="nucleotide sequence ID" value="NZ_FNAV01000002.1"/>
</dbReference>
<dbReference type="GO" id="GO:0008934">
    <property type="term" value="F:inositol monophosphate 1-phosphatase activity"/>
    <property type="evidence" value="ECO:0007669"/>
    <property type="project" value="InterPro"/>
</dbReference>
<dbReference type="InterPro" id="IPR020583">
    <property type="entry name" value="Inositol_monoP_metal-BS"/>
</dbReference>
<dbReference type="EMBL" id="FNAV01000002">
    <property type="protein sequence ID" value="SDE31313.1"/>
    <property type="molecule type" value="Genomic_DNA"/>
</dbReference>
<sequence length="263" mass="28550">MQGSANLNIMIKAARKAGRSLVKDFREVENLQVSMKGAGDFVSRADIAAEAILKEELLGARPNYGWLGEEGGGQDGTDPTRRWIVDPLDGTTNFLHGLPHWAISIALEHKGQIVAGVVFDPAKDEMFYAEKGSGAWLNDSRRLRVSGRTRLIEAIFATGVPFAAKKTLPATLKDLARLMPECAGVRRFGSAALDLAYVAAGRYDGYWERELQIWDIAAGYLIAQEAGALVDGVREGQDPLETGSLLCANNAIFDGFAKVIREV</sequence>
<comment type="catalytic activity">
    <reaction evidence="1 10">
        <text>a myo-inositol phosphate + H2O = myo-inositol + phosphate</text>
        <dbReference type="Rhea" id="RHEA:24056"/>
        <dbReference type="ChEBI" id="CHEBI:15377"/>
        <dbReference type="ChEBI" id="CHEBI:17268"/>
        <dbReference type="ChEBI" id="CHEBI:43474"/>
        <dbReference type="ChEBI" id="CHEBI:84139"/>
        <dbReference type="EC" id="3.1.3.25"/>
    </reaction>
</comment>
<gene>
    <name evidence="11" type="ORF">SAMN04488105_102423</name>
</gene>
<dbReference type="FunFam" id="3.30.540.10:FF:000003">
    <property type="entry name" value="Inositol-1-monophosphatase"/>
    <property type="match status" value="1"/>
</dbReference>
<dbReference type="AlphaFoldDB" id="A0A1G7BW89"/>
<protein>
    <recommendedName>
        <fullName evidence="5 10">Inositol-1-monophosphatase</fullName>
        <ecNumber evidence="4 10">3.1.3.25</ecNumber>
    </recommendedName>
</protein>
<comment type="similarity">
    <text evidence="3 10">Belongs to the inositol monophosphatase superfamily.</text>
</comment>
<evidence type="ECO:0000313" key="11">
    <source>
        <dbReference type="EMBL" id="SDE31313.1"/>
    </source>
</evidence>
<feature type="binding site" evidence="9">
    <location>
        <position position="69"/>
    </location>
    <ligand>
        <name>Mg(2+)</name>
        <dbReference type="ChEBI" id="CHEBI:18420"/>
        <label>1</label>
        <note>catalytic</note>
    </ligand>
</feature>
<dbReference type="PROSITE" id="PS00629">
    <property type="entry name" value="IMP_1"/>
    <property type="match status" value="1"/>
</dbReference>
<dbReference type="GO" id="GO:0046872">
    <property type="term" value="F:metal ion binding"/>
    <property type="evidence" value="ECO:0007669"/>
    <property type="project" value="UniProtKB-KW"/>
</dbReference>
<evidence type="ECO:0000256" key="8">
    <source>
        <dbReference type="ARBA" id="ARBA00022842"/>
    </source>
</evidence>
<proteinExistence type="inferred from homology"/>
<feature type="binding site" evidence="9">
    <location>
        <position position="86"/>
    </location>
    <ligand>
        <name>Mg(2+)</name>
        <dbReference type="ChEBI" id="CHEBI:18420"/>
        <label>1</label>
        <note>catalytic</note>
    </ligand>
</feature>
<dbReference type="PANTHER" id="PTHR20854:SF4">
    <property type="entry name" value="INOSITOL-1-MONOPHOSPHATASE-RELATED"/>
    <property type="match status" value="1"/>
</dbReference>
<dbReference type="GO" id="GO:0007165">
    <property type="term" value="P:signal transduction"/>
    <property type="evidence" value="ECO:0007669"/>
    <property type="project" value="TreeGrafter"/>
</dbReference>